<reference evidence="1" key="1">
    <citation type="submission" date="2020-02" db="EMBL/GenBank/DDBJ databases">
        <authorList>
            <person name="Meier V. D."/>
        </authorList>
    </citation>
    <scope>NUCLEOTIDE SEQUENCE</scope>
    <source>
        <strain evidence="1">AVDCRST_MAG86</strain>
    </source>
</reference>
<dbReference type="EMBL" id="CADCWP010000164">
    <property type="protein sequence ID" value="CAA9574479.1"/>
    <property type="molecule type" value="Genomic_DNA"/>
</dbReference>
<evidence type="ECO:0000313" key="1">
    <source>
        <dbReference type="EMBL" id="CAA9574479.1"/>
    </source>
</evidence>
<dbReference type="AlphaFoldDB" id="A0A6J4VDV0"/>
<organism evidence="1">
    <name type="scientific">uncultured Truepera sp</name>
    <dbReference type="NCBI Taxonomy" id="543023"/>
    <lineage>
        <taxon>Bacteria</taxon>
        <taxon>Thermotogati</taxon>
        <taxon>Deinococcota</taxon>
        <taxon>Deinococci</taxon>
        <taxon>Trueperales</taxon>
        <taxon>Trueperaceae</taxon>
        <taxon>Truepera</taxon>
        <taxon>environmental samples</taxon>
    </lineage>
</organism>
<protein>
    <submittedName>
        <fullName evidence="1">Uncharacterized protein</fullName>
    </submittedName>
</protein>
<proteinExistence type="predicted"/>
<sequence>MQLAATPEQAALLTELLDAWEAQLGRLEARPELEGTAPLTQSRRILGNYRRTLAADLARGIERVPATELFRAISTAQASLKQLDSLE</sequence>
<gene>
    <name evidence="1" type="ORF">AVDCRST_MAG86-2115</name>
</gene>
<accession>A0A6J4VDV0</accession>
<name>A0A6J4VDV0_9DEIN</name>